<dbReference type="EMBL" id="BRXE01000011">
    <property type="protein sequence ID" value="GLB82420.1"/>
    <property type="molecule type" value="Genomic_DNA"/>
</dbReference>
<dbReference type="Proteomes" id="UP001064782">
    <property type="component" value="Unassembled WGS sequence"/>
</dbReference>
<evidence type="ECO:0000313" key="4">
    <source>
        <dbReference type="Proteomes" id="UP001064782"/>
    </source>
</evidence>
<evidence type="ECO:0000313" key="2">
    <source>
        <dbReference type="EMBL" id="GLB82420.1"/>
    </source>
</evidence>
<feature type="transmembrane region" description="Helical" evidence="1">
    <location>
        <begin position="170"/>
        <end position="190"/>
    </location>
</feature>
<proteinExistence type="predicted"/>
<reference evidence="3" key="1">
    <citation type="submission" date="2022-08" db="EMBL/GenBank/DDBJ databases">
        <title>Mycobacterium kiyosense sp. nov., scotochromogenic slow-glowing species isolated from respiratory specimens.</title>
        <authorList>
            <person name="Fukano H."/>
            <person name="Kazumi Y."/>
            <person name="Sakagami N."/>
            <person name="Ato M."/>
            <person name="Mitarai S."/>
            <person name="Hoshino Y."/>
        </authorList>
    </citation>
    <scope>NUCLEOTIDE SEQUENCE</scope>
    <source>
        <strain evidence="3">1413</strain>
        <strain evidence="2">SRL2020-028</strain>
    </source>
</reference>
<dbReference type="EMBL" id="BRZI01000016">
    <property type="protein sequence ID" value="GLD30642.1"/>
    <property type="molecule type" value="Genomic_DNA"/>
</dbReference>
<gene>
    <name evidence="3" type="ORF">Mkiyose1413_25250</name>
    <name evidence="2" type="ORF">SRL2020028_16760</name>
</gene>
<keyword evidence="1" id="KW-1133">Transmembrane helix</keyword>
<keyword evidence="1" id="KW-0472">Membrane</keyword>
<feature type="transmembrane region" description="Helical" evidence="1">
    <location>
        <begin position="93"/>
        <end position="114"/>
    </location>
</feature>
<sequence>MVSERAQRILLWWGLTFTLIYGLAWWRLFHMMPPPSAKWPPEQIAQFYREHSTTIKVGATVASWTSGFMVPISIVVGIQIARHEAGRPIWSTLAIAGGCLMSIPLVLPPIFWGVAAFTPDRAPDITALMHELAMLTFVTTDQYYIYMWVAIAVVCLIPNRVLYSPFPRWFGYYTAWTALMFEPGALAFLFRSGPFSWNGLLAFWSPVVTFFVWIVAMAVLLFKAISRQEAVEPEAKTPLLAK</sequence>
<feature type="transmembrane region" description="Helical" evidence="1">
    <location>
        <begin position="143"/>
        <end position="163"/>
    </location>
</feature>
<feature type="transmembrane region" description="Helical" evidence="1">
    <location>
        <begin position="9"/>
        <end position="29"/>
    </location>
</feature>
<keyword evidence="1" id="KW-0812">Transmembrane</keyword>
<dbReference type="GeneID" id="83632878"/>
<evidence type="ECO:0000313" key="3">
    <source>
        <dbReference type="EMBL" id="GLD30642.1"/>
    </source>
</evidence>
<name>A0A9P3Q6M2_9MYCO</name>
<dbReference type="AlphaFoldDB" id="A0A9P3Q6M2"/>
<protein>
    <submittedName>
        <fullName evidence="3">Uncharacterized protein</fullName>
    </submittedName>
</protein>
<evidence type="ECO:0000256" key="1">
    <source>
        <dbReference type="SAM" id="Phobius"/>
    </source>
</evidence>
<comment type="caution">
    <text evidence="3">The sequence shown here is derived from an EMBL/GenBank/DDBJ whole genome shotgun (WGS) entry which is preliminary data.</text>
</comment>
<dbReference type="Proteomes" id="UP001165663">
    <property type="component" value="Unassembled WGS sequence"/>
</dbReference>
<keyword evidence="4" id="KW-1185">Reference proteome</keyword>
<feature type="transmembrane region" description="Helical" evidence="1">
    <location>
        <begin position="61"/>
        <end position="81"/>
    </location>
</feature>
<accession>A0A9P3Q6M2</accession>
<organism evidence="3 4">
    <name type="scientific">Mycobacterium kiyosense</name>
    <dbReference type="NCBI Taxonomy" id="2871094"/>
    <lineage>
        <taxon>Bacteria</taxon>
        <taxon>Bacillati</taxon>
        <taxon>Actinomycetota</taxon>
        <taxon>Actinomycetes</taxon>
        <taxon>Mycobacteriales</taxon>
        <taxon>Mycobacteriaceae</taxon>
        <taxon>Mycobacterium</taxon>
    </lineage>
</organism>
<feature type="transmembrane region" description="Helical" evidence="1">
    <location>
        <begin position="202"/>
        <end position="222"/>
    </location>
</feature>
<dbReference type="RefSeq" id="WP_236979412.1">
    <property type="nucleotide sequence ID" value="NZ_BRXE01000011.1"/>
</dbReference>